<evidence type="ECO:0000313" key="1">
    <source>
        <dbReference type="EMBL" id="KAJ7374472.1"/>
    </source>
</evidence>
<organism evidence="1 2">
    <name type="scientific">Desmophyllum pertusum</name>
    <dbReference type="NCBI Taxonomy" id="174260"/>
    <lineage>
        <taxon>Eukaryota</taxon>
        <taxon>Metazoa</taxon>
        <taxon>Cnidaria</taxon>
        <taxon>Anthozoa</taxon>
        <taxon>Hexacorallia</taxon>
        <taxon>Scleractinia</taxon>
        <taxon>Caryophylliina</taxon>
        <taxon>Caryophylliidae</taxon>
        <taxon>Desmophyllum</taxon>
    </lineage>
</organism>
<dbReference type="Proteomes" id="UP001163046">
    <property type="component" value="Unassembled WGS sequence"/>
</dbReference>
<accession>A0A9X0CSJ5</accession>
<sequence>MFLHDCTTKFPQDCQSRIETDCFRCHGNIPCLTRLVRFLSHKVETVSVDIEISRIKTAVTHDVCKTQLAANDFEHSAIHATRTYYTPDSCITDLYTASVG</sequence>
<proteinExistence type="predicted"/>
<reference evidence="1" key="1">
    <citation type="submission" date="2023-01" db="EMBL/GenBank/DDBJ databases">
        <title>Genome assembly of the deep-sea coral Lophelia pertusa.</title>
        <authorList>
            <person name="Herrera S."/>
            <person name="Cordes E."/>
        </authorList>
    </citation>
    <scope>NUCLEOTIDE SEQUENCE</scope>
    <source>
        <strain evidence="1">USNM1676648</strain>
        <tissue evidence="1">Polyp</tissue>
    </source>
</reference>
<keyword evidence="2" id="KW-1185">Reference proteome</keyword>
<evidence type="ECO:0000313" key="2">
    <source>
        <dbReference type="Proteomes" id="UP001163046"/>
    </source>
</evidence>
<name>A0A9X0CSJ5_9CNID</name>
<dbReference type="AlphaFoldDB" id="A0A9X0CSJ5"/>
<gene>
    <name evidence="1" type="ORF">OS493_007579</name>
</gene>
<dbReference type="EMBL" id="MU826828">
    <property type="protein sequence ID" value="KAJ7374472.1"/>
    <property type="molecule type" value="Genomic_DNA"/>
</dbReference>
<comment type="caution">
    <text evidence="1">The sequence shown here is derived from an EMBL/GenBank/DDBJ whole genome shotgun (WGS) entry which is preliminary data.</text>
</comment>
<protein>
    <submittedName>
        <fullName evidence="1">Uncharacterized protein</fullName>
    </submittedName>
</protein>